<dbReference type="EMBL" id="JAGYWB010000017">
    <property type="protein sequence ID" value="KAI0493500.1"/>
    <property type="molecule type" value="Genomic_DNA"/>
</dbReference>
<protein>
    <submittedName>
        <fullName evidence="1">Uncharacterized protein</fullName>
    </submittedName>
</protein>
<dbReference type="AlphaFoldDB" id="A0A8T3ABG2"/>
<name>A0A8T3ABG2_DENNO</name>
<gene>
    <name evidence="1" type="ORF">KFK09_023618</name>
</gene>
<sequence length="71" mass="7953">MTFPALGREEAGPILEVVQTTRRTAGWLEILMPETDLRFVFAAPRDSKGFLSRRLIDRGSSFSLALSHSFV</sequence>
<comment type="caution">
    <text evidence="1">The sequence shown here is derived from an EMBL/GenBank/DDBJ whole genome shotgun (WGS) entry which is preliminary data.</text>
</comment>
<keyword evidence="2" id="KW-1185">Reference proteome</keyword>
<reference evidence="1" key="1">
    <citation type="journal article" date="2022" name="Front. Genet.">
        <title>Chromosome-Scale Assembly of the Dendrobium nobile Genome Provides Insights Into the Molecular Mechanism of the Biosynthesis of the Medicinal Active Ingredient of Dendrobium.</title>
        <authorList>
            <person name="Xu Q."/>
            <person name="Niu S.-C."/>
            <person name="Li K.-L."/>
            <person name="Zheng P.-J."/>
            <person name="Zhang X.-J."/>
            <person name="Jia Y."/>
            <person name="Liu Y."/>
            <person name="Niu Y.-X."/>
            <person name="Yu L.-H."/>
            <person name="Chen D.-F."/>
            <person name="Zhang G.-Q."/>
        </authorList>
    </citation>
    <scope>NUCLEOTIDE SEQUENCE</scope>
    <source>
        <tissue evidence="1">Leaf</tissue>
    </source>
</reference>
<accession>A0A8T3ABG2</accession>
<evidence type="ECO:0000313" key="2">
    <source>
        <dbReference type="Proteomes" id="UP000829196"/>
    </source>
</evidence>
<evidence type="ECO:0000313" key="1">
    <source>
        <dbReference type="EMBL" id="KAI0493500.1"/>
    </source>
</evidence>
<dbReference type="Proteomes" id="UP000829196">
    <property type="component" value="Unassembled WGS sequence"/>
</dbReference>
<proteinExistence type="predicted"/>
<organism evidence="1 2">
    <name type="scientific">Dendrobium nobile</name>
    <name type="common">Orchid</name>
    <dbReference type="NCBI Taxonomy" id="94219"/>
    <lineage>
        <taxon>Eukaryota</taxon>
        <taxon>Viridiplantae</taxon>
        <taxon>Streptophyta</taxon>
        <taxon>Embryophyta</taxon>
        <taxon>Tracheophyta</taxon>
        <taxon>Spermatophyta</taxon>
        <taxon>Magnoliopsida</taxon>
        <taxon>Liliopsida</taxon>
        <taxon>Asparagales</taxon>
        <taxon>Orchidaceae</taxon>
        <taxon>Epidendroideae</taxon>
        <taxon>Malaxideae</taxon>
        <taxon>Dendrobiinae</taxon>
        <taxon>Dendrobium</taxon>
    </lineage>
</organism>